<dbReference type="Proteomes" id="UP000031449">
    <property type="component" value="Chromosome"/>
</dbReference>
<evidence type="ECO:0000313" key="1">
    <source>
        <dbReference type="EMBL" id="AJD92053.1"/>
    </source>
</evidence>
<dbReference type="KEGG" id="jeo:JMA_27360"/>
<sequence length="60" mass="7342">MLPAIWFEELNEFFEEIDRAQSYFDKQLQVRRSWSVDSDMRVKSQVIDNKPFHPVRKIIK</sequence>
<dbReference type="AlphaFoldDB" id="A0A0B5AU01"/>
<reference evidence="1 2" key="1">
    <citation type="submission" date="2014-08" db="EMBL/GenBank/DDBJ databases">
        <title>Complete genome of a marine bacteria Jeotgalibacillus malaysiensis.</title>
        <authorList>
            <person name="Yaakop A.S."/>
            <person name="Chan K.-G."/>
            <person name="Goh K.M."/>
        </authorList>
    </citation>
    <scope>NUCLEOTIDE SEQUENCE [LARGE SCALE GENOMIC DNA]</scope>
    <source>
        <strain evidence="1 2">D5</strain>
    </source>
</reference>
<accession>A0A0B5AU01</accession>
<dbReference type="EMBL" id="CP009416">
    <property type="protein sequence ID" value="AJD92053.1"/>
    <property type="molecule type" value="Genomic_DNA"/>
</dbReference>
<gene>
    <name evidence="1" type="ORF">JMA_27360</name>
</gene>
<dbReference type="BioCyc" id="JESP1508404:G14D9-12016-MONOMER"/>
<keyword evidence="2" id="KW-1185">Reference proteome</keyword>
<proteinExistence type="predicted"/>
<dbReference type="HOGENOM" id="CLU_2935360_0_0_9"/>
<evidence type="ECO:0000313" key="2">
    <source>
        <dbReference type="Proteomes" id="UP000031449"/>
    </source>
</evidence>
<dbReference type="STRING" id="1508404.JMA_27360"/>
<organism evidence="1 2">
    <name type="scientific">Jeotgalibacillus malaysiensis</name>
    <dbReference type="NCBI Taxonomy" id="1508404"/>
    <lineage>
        <taxon>Bacteria</taxon>
        <taxon>Bacillati</taxon>
        <taxon>Bacillota</taxon>
        <taxon>Bacilli</taxon>
        <taxon>Bacillales</taxon>
        <taxon>Caryophanaceae</taxon>
        <taxon>Jeotgalibacillus</taxon>
    </lineage>
</organism>
<protein>
    <submittedName>
        <fullName evidence="1">Uncharacterized protein</fullName>
    </submittedName>
</protein>
<name>A0A0B5AU01_9BACL</name>